<reference evidence="2" key="1">
    <citation type="journal article" date="2013" name="Genome Announc.">
        <title>First genome sequence of a syntrophic acetate-oxidizing bacterium, Tepidanaerobacter acetatoxydans strain Re1.</title>
        <authorList>
            <person name="Manzoor S."/>
            <person name="Bongcam-Rudloff E."/>
            <person name="Schnurer A."/>
            <person name="Muller B."/>
        </authorList>
    </citation>
    <scope>NUCLEOTIDE SEQUENCE [LARGE SCALE GENOMIC DNA]</scope>
    <source>
        <strain evidence="2">Re1</strain>
    </source>
</reference>
<keyword evidence="2" id="KW-1185">Reference proteome</keyword>
<dbReference type="Proteomes" id="UP000010802">
    <property type="component" value="Chromosome"/>
</dbReference>
<proteinExistence type="predicted"/>
<accession>U4QC67</accession>
<name>U4QC67_TEPAE</name>
<dbReference type="KEGG" id="tae:TepiRe1_0725"/>
<dbReference type="AlphaFoldDB" id="U4QC67"/>
<dbReference type="HOGENOM" id="CLU_3259022_0_0_9"/>
<evidence type="ECO:0000313" key="1">
    <source>
        <dbReference type="EMBL" id="CDI40465.1"/>
    </source>
</evidence>
<protein>
    <submittedName>
        <fullName evidence="1">Uncharacterized protein</fullName>
    </submittedName>
</protein>
<organism evidence="1 2">
    <name type="scientific">Tepidanaerobacter acetatoxydans (strain DSM 21804 / JCM 16047 / Re1)</name>
    <dbReference type="NCBI Taxonomy" id="1209989"/>
    <lineage>
        <taxon>Bacteria</taxon>
        <taxon>Bacillati</taxon>
        <taxon>Bacillota</taxon>
        <taxon>Clostridia</taxon>
        <taxon>Thermosediminibacterales</taxon>
        <taxon>Tepidanaerobacteraceae</taxon>
        <taxon>Tepidanaerobacter</taxon>
    </lineage>
</organism>
<gene>
    <name evidence="1" type="ordered locus">TEPIRE1_0725</name>
</gene>
<evidence type="ECO:0000313" key="2">
    <source>
        <dbReference type="Proteomes" id="UP000010802"/>
    </source>
</evidence>
<dbReference type="EMBL" id="HF563609">
    <property type="protein sequence ID" value="CDI40465.1"/>
    <property type="molecule type" value="Genomic_DNA"/>
</dbReference>
<sequence>MATQMGLEPMTSNVTGWRSNQLNYWAAYLVGETGLEPVTPCV</sequence>